<protein>
    <recommendedName>
        <fullName evidence="4">Transmembrane protein</fullName>
    </recommendedName>
</protein>
<evidence type="ECO:0008006" key="4">
    <source>
        <dbReference type="Google" id="ProtNLM"/>
    </source>
</evidence>
<name>C7CFU9_METED</name>
<evidence type="ECO:0000256" key="1">
    <source>
        <dbReference type="SAM" id="SignalP"/>
    </source>
</evidence>
<dbReference type="GeneID" id="72988528"/>
<proteinExistence type="predicted"/>
<accession>C7CFU9</accession>
<sequence>MLRVTLAIAFGSLIVSTAPSVVSAGENGIGYLQRHHYAMPSPPRTARPIEFYRGTPDPFIDMTGSISRRHAKPKVQSGKR</sequence>
<organism evidence="2 3">
    <name type="scientific">Methylorubrum extorquens (strain DSM 6343 / CIP 106787 / DM4)</name>
    <name type="common">Methylobacterium extorquens</name>
    <dbReference type="NCBI Taxonomy" id="661410"/>
    <lineage>
        <taxon>Bacteria</taxon>
        <taxon>Pseudomonadati</taxon>
        <taxon>Pseudomonadota</taxon>
        <taxon>Alphaproteobacteria</taxon>
        <taxon>Hyphomicrobiales</taxon>
        <taxon>Methylobacteriaceae</taxon>
        <taxon>Methylorubrum</taxon>
    </lineage>
</organism>
<dbReference type="AlphaFoldDB" id="C7CFU9"/>
<dbReference type="EMBL" id="FP103042">
    <property type="protein sequence ID" value="CAX23025.1"/>
    <property type="molecule type" value="Genomic_DNA"/>
</dbReference>
<reference evidence="3" key="1">
    <citation type="journal article" date="2009" name="PLoS ONE">
        <title>Methylobacterium genome sequences: a reference blueprint to investigate microbial metabolism of C1 compounds from natural and industrial sources.</title>
        <authorList>
            <person name="Vuilleumier S."/>
            <person name="Chistoserdova L."/>
            <person name="Lee M.-C."/>
            <person name="Bringel F."/>
            <person name="Lajus A."/>
            <person name="Zhou Y."/>
            <person name="Gourion B."/>
            <person name="Barbe V."/>
            <person name="Chang J."/>
            <person name="Cruveiller S."/>
            <person name="Dossat C."/>
            <person name="Gillett W."/>
            <person name="Gruffaz C."/>
            <person name="Haugen E."/>
            <person name="Hourcade E."/>
            <person name="Levy R."/>
            <person name="Mangenot S."/>
            <person name="Muller E."/>
            <person name="Nadalig T."/>
            <person name="Pagni M."/>
            <person name="Penny C."/>
            <person name="Peyraud R."/>
            <person name="Robinson D.G."/>
            <person name="Roche D."/>
            <person name="Rouy Z."/>
            <person name="Saenampechek C."/>
            <person name="Salvignol G."/>
            <person name="Vallenet D."/>
            <person name="Wu Z."/>
            <person name="Marx C.J."/>
            <person name="Vorholt J.A."/>
            <person name="Olson M.V."/>
            <person name="Kaul R."/>
            <person name="Weissenbach J."/>
            <person name="Medigue C."/>
            <person name="Lidstrom M.E."/>
        </authorList>
    </citation>
    <scope>NUCLEOTIDE SEQUENCE [LARGE SCALE GENOMIC DNA]</scope>
    <source>
        <strain evidence="3">DSM 6343 / CIP 106787 / DM4</strain>
    </source>
</reference>
<dbReference type="HOGENOM" id="CLU_2617930_0_0_5"/>
<dbReference type="KEGG" id="mdi:METDI1418"/>
<gene>
    <name evidence="2" type="ORF">METD_I1418</name>
</gene>
<evidence type="ECO:0000313" key="3">
    <source>
        <dbReference type="Proteomes" id="UP000008070"/>
    </source>
</evidence>
<dbReference type="RefSeq" id="WP_015821551.1">
    <property type="nucleotide sequence ID" value="NC_012988.1"/>
</dbReference>
<keyword evidence="1" id="KW-0732">Signal</keyword>
<feature type="chain" id="PRO_5002975991" description="Transmembrane protein" evidence="1">
    <location>
        <begin position="25"/>
        <end position="80"/>
    </location>
</feature>
<dbReference type="Proteomes" id="UP000008070">
    <property type="component" value="Chromosome"/>
</dbReference>
<evidence type="ECO:0000313" key="2">
    <source>
        <dbReference type="EMBL" id="CAX23025.1"/>
    </source>
</evidence>
<feature type="signal peptide" evidence="1">
    <location>
        <begin position="1"/>
        <end position="24"/>
    </location>
</feature>